<protein>
    <submittedName>
        <fullName evidence="1">Uncharacterized protein</fullName>
    </submittedName>
</protein>
<organism evidence="1 2">
    <name type="scientific">Ruminiclostridium papyrosolvens C7</name>
    <dbReference type="NCBI Taxonomy" id="1330534"/>
    <lineage>
        <taxon>Bacteria</taxon>
        <taxon>Bacillati</taxon>
        <taxon>Bacillota</taxon>
        <taxon>Clostridia</taxon>
        <taxon>Eubacteriales</taxon>
        <taxon>Oscillospiraceae</taxon>
        <taxon>Ruminiclostridium</taxon>
    </lineage>
</organism>
<comment type="caution">
    <text evidence="1">The sequence shown here is derived from an EMBL/GenBank/DDBJ whole genome shotgun (WGS) entry which is preliminary data.</text>
</comment>
<reference evidence="1 2" key="1">
    <citation type="journal article" date="2013" name="Genome Announc.">
        <title>Draft Genome Sequence of the Cellulolytic Bacterium Clostridium papyrosolvens C7 (ATCC 700395).</title>
        <authorList>
            <person name="Zepeda V."/>
            <person name="Dassa B."/>
            <person name="Borovok I."/>
            <person name="Lamed R."/>
            <person name="Bayer E.A."/>
            <person name="Cate J.H."/>
        </authorList>
    </citation>
    <scope>NUCLEOTIDE SEQUENCE [LARGE SCALE GENOMIC DNA]</scope>
    <source>
        <strain evidence="1 2">C7</strain>
    </source>
</reference>
<sequence length="58" mass="6664">MKHIETCPKCGDIKEQFIVDYDDNGKEYTFCGNCNNFIGYGDLSGKDRLKHEETENSI</sequence>
<dbReference type="RefSeq" id="WP_020815145.1">
    <property type="nucleotide sequence ID" value="NZ_ATAY01000026.1"/>
</dbReference>
<gene>
    <name evidence="1" type="ORF">L323_07960</name>
</gene>
<proteinExistence type="predicted"/>
<dbReference type="AlphaFoldDB" id="U4R431"/>
<dbReference type="Proteomes" id="UP000016860">
    <property type="component" value="Unassembled WGS sequence"/>
</dbReference>
<dbReference type="STRING" id="1330534.L323_07960"/>
<accession>U4R431</accession>
<dbReference type="EMBL" id="ATAY01000026">
    <property type="protein sequence ID" value="EPR12480.1"/>
    <property type="molecule type" value="Genomic_DNA"/>
</dbReference>
<dbReference type="PATRIC" id="fig|1330534.3.peg.1591"/>
<evidence type="ECO:0000313" key="1">
    <source>
        <dbReference type="EMBL" id="EPR12480.1"/>
    </source>
</evidence>
<evidence type="ECO:0000313" key="2">
    <source>
        <dbReference type="Proteomes" id="UP000016860"/>
    </source>
</evidence>
<name>U4R431_9FIRM</name>